<sequence length="178" mass="21374">MDGPYYERTCHPWRRRPAEYLTGVGWIQGGHKRRKLKPYYHFVWPRDGKNGSTWGRWKDILKGQGPDIHVTISADKKDYMFNRQTKERWAGHTNLDDRGPDGALKYEPPWTRSARPGNNCRAYDFRTRKYCRPYDHMWTDALWQDEPNGHFPYPHALRNVYGEWIQHKQNAFEEEFGM</sequence>
<protein>
    <submittedName>
        <fullName evidence="1">Uncharacterized protein</fullName>
    </submittedName>
</protein>
<dbReference type="EMBL" id="MU003500">
    <property type="protein sequence ID" value="KAF2473205.1"/>
    <property type="molecule type" value="Genomic_DNA"/>
</dbReference>
<comment type="caution">
    <text evidence="1">The sequence shown here is derived from an EMBL/GenBank/DDBJ whole genome shotgun (WGS) entry which is preliminary data.</text>
</comment>
<accession>A0ACB6R282</accession>
<evidence type="ECO:0000313" key="2">
    <source>
        <dbReference type="Proteomes" id="UP000799755"/>
    </source>
</evidence>
<reference evidence="1" key="1">
    <citation type="journal article" date="2020" name="Stud. Mycol.">
        <title>101 Dothideomycetes genomes: a test case for predicting lifestyles and emergence of pathogens.</title>
        <authorList>
            <person name="Haridas S."/>
            <person name="Albert R."/>
            <person name="Binder M."/>
            <person name="Bloem J."/>
            <person name="Labutti K."/>
            <person name="Salamov A."/>
            <person name="Andreopoulos B."/>
            <person name="Baker S."/>
            <person name="Barry K."/>
            <person name="Bills G."/>
            <person name="Bluhm B."/>
            <person name="Cannon C."/>
            <person name="Castanera R."/>
            <person name="Culley D."/>
            <person name="Daum C."/>
            <person name="Ezra D."/>
            <person name="Gonzalez J."/>
            <person name="Henrissat B."/>
            <person name="Kuo A."/>
            <person name="Liang C."/>
            <person name="Lipzen A."/>
            <person name="Lutzoni F."/>
            <person name="Magnuson J."/>
            <person name="Mondo S."/>
            <person name="Nolan M."/>
            <person name="Ohm R."/>
            <person name="Pangilinan J."/>
            <person name="Park H.-J."/>
            <person name="Ramirez L."/>
            <person name="Alfaro M."/>
            <person name="Sun H."/>
            <person name="Tritt A."/>
            <person name="Yoshinaga Y."/>
            <person name="Zwiers L.-H."/>
            <person name="Turgeon B."/>
            <person name="Goodwin S."/>
            <person name="Spatafora J."/>
            <person name="Crous P."/>
            <person name="Grigoriev I."/>
        </authorList>
    </citation>
    <scope>NUCLEOTIDE SEQUENCE</scope>
    <source>
        <strain evidence="1">ATCC 200398</strain>
    </source>
</reference>
<dbReference type="Proteomes" id="UP000799755">
    <property type="component" value="Unassembled WGS sequence"/>
</dbReference>
<gene>
    <name evidence="1" type="ORF">BDR25DRAFT_218203</name>
</gene>
<organism evidence="1 2">
    <name type="scientific">Lindgomyces ingoldianus</name>
    <dbReference type="NCBI Taxonomy" id="673940"/>
    <lineage>
        <taxon>Eukaryota</taxon>
        <taxon>Fungi</taxon>
        <taxon>Dikarya</taxon>
        <taxon>Ascomycota</taxon>
        <taxon>Pezizomycotina</taxon>
        <taxon>Dothideomycetes</taxon>
        <taxon>Pleosporomycetidae</taxon>
        <taxon>Pleosporales</taxon>
        <taxon>Lindgomycetaceae</taxon>
        <taxon>Lindgomyces</taxon>
    </lineage>
</organism>
<evidence type="ECO:0000313" key="1">
    <source>
        <dbReference type="EMBL" id="KAF2473205.1"/>
    </source>
</evidence>
<name>A0ACB6R282_9PLEO</name>
<proteinExistence type="predicted"/>
<keyword evidence="2" id="KW-1185">Reference proteome</keyword>